<evidence type="ECO:0008006" key="3">
    <source>
        <dbReference type="Google" id="ProtNLM"/>
    </source>
</evidence>
<feature type="transmembrane region" description="Helical" evidence="1">
    <location>
        <begin position="67"/>
        <end position="84"/>
    </location>
</feature>
<keyword evidence="1" id="KW-1133">Transmembrane helix</keyword>
<dbReference type="Proteomes" id="UP000885792">
    <property type="component" value="Unassembled WGS sequence"/>
</dbReference>
<sequence length="153" mass="17056">MSLIYLLILIGAVLLEAVLLQVLFKPGFMAPDLLLVLLLAKAYTSGRVAILWAMFGGALLDMLTDTVGLNLALEVLSLYLFLLASERFLFRTALTFLLPAVVALFLKKLGAILLMKSKFSFEVSPLLFVLSWILEILLISGIYFLYLRRNEPS</sequence>
<keyword evidence="1" id="KW-0472">Membrane</keyword>
<evidence type="ECO:0000256" key="1">
    <source>
        <dbReference type="SAM" id="Phobius"/>
    </source>
</evidence>
<feature type="transmembrane region" description="Helical" evidence="1">
    <location>
        <begin position="96"/>
        <end position="114"/>
    </location>
</feature>
<dbReference type="EMBL" id="DRNB01000150">
    <property type="protein sequence ID" value="HHJ64062.1"/>
    <property type="molecule type" value="Genomic_DNA"/>
</dbReference>
<keyword evidence="1" id="KW-0812">Transmembrane</keyword>
<gene>
    <name evidence="2" type="ORF">ENJ61_04055</name>
</gene>
<feature type="transmembrane region" description="Helical" evidence="1">
    <location>
        <begin position="126"/>
        <end position="147"/>
    </location>
</feature>
<reference evidence="2" key="1">
    <citation type="journal article" date="2020" name="mSystems">
        <title>Genome- and Community-Level Interaction Insights into Carbon Utilization and Element Cycling Functions of Hydrothermarchaeota in Hydrothermal Sediment.</title>
        <authorList>
            <person name="Zhou Z."/>
            <person name="Liu Y."/>
            <person name="Xu W."/>
            <person name="Pan J."/>
            <person name="Luo Z.H."/>
            <person name="Li M."/>
        </authorList>
    </citation>
    <scope>NUCLEOTIDE SEQUENCE [LARGE SCALE GENOMIC DNA]</scope>
    <source>
        <strain evidence="2">HyVt-501</strain>
    </source>
</reference>
<protein>
    <recommendedName>
        <fullName evidence="3">Rod shape-determining protein MreD</fullName>
    </recommendedName>
</protein>
<proteinExistence type="predicted"/>
<accession>A0A7C5QI34</accession>
<evidence type="ECO:0000313" key="2">
    <source>
        <dbReference type="EMBL" id="HHJ64062.1"/>
    </source>
</evidence>
<name>A0A7C5QI34_AQUAO</name>
<comment type="caution">
    <text evidence="2">The sequence shown here is derived from an EMBL/GenBank/DDBJ whole genome shotgun (WGS) entry which is preliminary data.</text>
</comment>
<dbReference type="AlphaFoldDB" id="A0A7C5QI34"/>
<organism evidence="2">
    <name type="scientific">Aquifex aeolicus</name>
    <dbReference type="NCBI Taxonomy" id="63363"/>
    <lineage>
        <taxon>Bacteria</taxon>
        <taxon>Pseudomonadati</taxon>
        <taxon>Aquificota</taxon>
        <taxon>Aquificia</taxon>
        <taxon>Aquificales</taxon>
        <taxon>Aquificaceae</taxon>
        <taxon>Aquifex</taxon>
    </lineage>
</organism>
<feature type="transmembrane region" description="Helical" evidence="1">
    <location>
        <begin position="6"/>
        <end position="24"/>
    </location>
</feature>